<dbReference type="SUPFAM" id="SSF56801">
    <property type="entry name" value="Acetyl-CoA synthetase-like"/>
    <property type="match status" value="1"/>
</dbReference>
<dbReference type="EMBL" id="BAAAZP010000094">
    <property type="protein sequence ID" value="GAA3681031.1"/>
    <property type="molecule type" value="Genomic_DNA"/>
</dbReference>
<dbReference type="Proteomes" id="UP001500902">
    <property type="component" value="Unassembled WGS sequence"/>
</dbReference>
<gene>
    <name evidence="2" type="ORF">GCM10022224_051620</name>
</gene>
<organism evidence="2 3">
    <name type="scientific">Nonomuraea antimicrobica</name>
    <dbReference type="NCBI Taxonomy" id="561173"/>
    <lineage>
        <taxon>Bacteria</taxon>
        <taxon>Bacillati</taxon>
        <taxon>Actinomycetota</taxon>
        <taxon>Actinomycetes</taxon>
        <taxon>Streptosporangiales</taxon>
        <taxon>Streptosporangiaceae</taxon>
        <taxon>Nonomuraea</taxon>
    </lineage>
</organism>
<dbReference type="Gene3D" id="3.40.50.12780">
    <property type="entry name" value="N-terminal domain of ligase-like"/>
    <property type="match status" value="1"/>
</dbReference>
<dbReference type="RefSeq" id="WP_344883166.1">
    <property type="nucleotide sequence ID" value="NZ_BAAAZP010000094.1"/>
</dbReference>
<dbReference type="InterPro" id="IPR042099">
    <property type="entry name" value="ANL_N_sf"/>
</dbReference>
<evidence type="ECO:0000259" key="1">
    <source>
        <dbReference type="Pfam" id="PF00501"/>
    </source>
</evidence>
<dbReference type="Gene3D" id="3.30.300.30">
    <property type="match status" value="1"/>
</dbReference>
<proteinExistence type="predicted"/>
<dbReference type="InterPro" id="IPR020845">
    <property type="entry name" value="AMP-binding_CS"/>
</dbReference>
<dbReference type="GO" id="GO:0016874">
    <property type="term" value="F:ligase activity"/>
    <property type="evidence" value="ECO:0007669"/>
    <property type="project" value="UniProtKB-KW"/>
</dbReference>
<dbReference type="Pfam" id="PF00501">
    <property type="entry name" value="AMP-binding"/>
    <property type="match status" value="1"/>
</dbReference>
<sequence>MAEKSEWPLYELFLRGLGKSPGGAAFRVGADVATYEQVHHLALLWGGALLHTPATPPAAVGVLAAKGTIAYAGIVAGLYAGATVVPLHPDFPIARTRQMIAAAGVSALVVDERGRKVAAELRGEGLEVSVLAPGAERVDPGHALSRPRPVEPGGVAYVLYTSGSTGTPKGVPITHANLAHYFHFMDRRYDFTPRDVFSQTFDLTFDCAMFDLFCAWGAGATSVAVPSLAYRNLPRFLAEQGVTVWFSTPSAISMARRTGGLAPDMMPFLRWSLFAGEALKCADATDWQRAAPRSVLENLYGPTELTITITGHRWSERTSPGLCVNGLSPIGFVNDGHDHLLLDGQGQPASTEGELWITGPQTTPGYLDPRNDEGRFVERDGRVWYNTGDRVRRVANGELVYLGRADAQVQVQGWRVELAEIDQAVRGCAGIEDAVTIGAPTGDGSTALVVFYTGTPAQPSDLAVQLRRTLPPGIVPRRYHHLAEFPLNPNRKVDRAGLRDRAAKLLTGPAPSSGSRPG</sequence>
<dbReference type="PROSITE" id="PS00455">
    <property type="entry name" value="AMP_BINDING"/>
    <property type="match status" value="1"/>
</dbReference>
<protein>
    <submittedName>
        <fullName evidence="2">D-alanine--poly(Phosphoribitol) ligase</fullName>
    </submittedName>
</protein>
<dbReference type="InterPro" id="IPR000873">
    <property type="entry name" value="AMP-dep_synth/lig_dom"/>
</dbReference>
<accession>A0ABP7C5Z8</accession>
<name>A0ABP7C5Z8_9ACTN</name>
<dbReference type="PANTHER" id="PTHR45527">
    <property type="entry name" value="NONRIBOSOMAL PEPTIDE SYNTHETASE"/>
    <property type="match status" value="1"/>
</dbReference>
<keyword evidence="2" id="KW-0436">Ligase</keyword>
<comment type="caution">
    <text evidence="2">The sequence shown here is derived from an EMBL/GenBank/DDBJ whole genome shotgun (WGS) entry which is preliminary data.</text>
</comment>
<reference evidence="3" key="1">
    <citation type="journal article" date="2019" name="Int. J. Syst. Evol. Microbiol.">
        <title>The Global Catalogue of Microorganisms (GCM) 10K type strain sequencing project: providing services to taxonomists for standard genome sequencing and annotation.</title>
        <authorList>
            <consortium name="The Broad Institute Genomics Platform"/>
            <consortium name="The Broad Institute Genome Sequencing Center for Infectious Disease"/>
            <person name="Wu L."/>
            <person name="Ma J."/>
        </authorList>
    </citation>
    <scope>NUCLEOTIDE SEQUENCE [LARGE SCALE GENOMIC DNA]</scope>
    <source>
        <strain evidence="3">JCM 16904</strain>
    </source>
</reference>
<dbReference type="PANTHER" id="PTHR45527:SF1">
    <property type="entry name" value="FATTY ACID SYNTHASE"/>
    <property type="match status" value="1"/>
</dbReference>
<keyword evidence="3" id="KW-1185">Reference proteome</keyword>
<dbReference type="InterPro" id="IPR045851">
    <property type="entry name" value="AMP-bd_C_sf"/>
</dbReference>
<evidence type="ECO:0000313" key="3">
    <source>
        <dbReference type="Proteomes" id="UP001500902"/>
    </source>
</evidence>
<evidence type="ECO:0000313" key="2">
    <source>
        <dbReference type="EMBL" id="GAA3681031.1"/>
    </source>
</evidence>
<feature type="domain" description="AMP-dependent synthetase/ligase" evidence="1">
    <location>
        <begin position="25"/>
        <end position="367"/>
    </location>
</feature>